<protein>
    <submittedName>
        <fullName evidence="2">1749_t:CDS:1</fullName>
    </submittedName>
</protein>
<feature type="compositionally biased region" description="Polar residues" evidence="1">
    <location>
        <begin position="59"/>
        <end position="73"/>
    </location>
</feature>
<feature type="region of interest" description="Disordered" evidence="1">
    <location>
        <begin position="52"/>
        <end position="100"/>
    </location>
</feature>
<name>A0A9N9BIG0_9GLOM</name>
<proteinExistence type="predicted"/>
<comment type="caution">
    <text evidence="2">The sequence shown here is derived from an EMBL/GenBank/DDBJ whole genome shotgun (WGS) entry which is preliminary data.</text>
</comment>
<dbReference type="OrthoDB" id="2387459at2759"/>
<gene>
    <name evidence="2" type="ORF">RFULGI_LOCUS5409</name>
</gene>
<evidence type="ECO:0000313" key="2">
    <source>
        <dbReference type="EMBL" id="CAG8569875.1"/>
    </source>
</evidence>
<feature type="compositionally biased region" description="Polar residues" evidence="1">
    <location>
        <begin position="91"/>
        <end position="100"/>
    </location>
</feature>
<sequence>MRTIPEVDILHPLFTIAPTCTSSLLDDFGQPNTSNVPRRELDNFHSHNLGFTDFRRNSSRGITGQNPGPSSGFNAPVASNPGTDTYYGATIPNNYYRNNN</sequence>
<keyword evidence="3" id="KW-1185">Reference proteome</keyword>
<dbReference type="EMBL" id="CAJVPZ010006133">
    <property type="protein sequence ID" value="CAG8569875.1"/>
    <property type="molecule type" value="Genomic_DNA"/>
</dbReference>
<evidence type="ECO:0000256" key="1">
    <source>
        <dbReference type="SAM" id="MobiDB-lite"/>
    </source>
</evidence>
<dbReference type="Proteomes" id="UP000789396">
    <property type="component" value="Unassembled WGS sequence"/>
</dbReference>
<reference evidence="2" key="1">
    <citation type="submission" date="2021-06" db="EMBL/GenBank/DDBJ databases">
        <authorList>
            <person name="Kallberg Y."/>
            <person name="Tangrot J."/>
            <person name="Rosling A."/>
        </authorList>
    </citation>
    <scope>NUCLEOTIDE SEQUENCE</scope>
    <source>
        <strain evidence="2">IN212</strain>
    </source>
</reference>
<organism evidence="2 3">
    <name type="scientific">Racocetra fulgida</name>
    <dbReference type="NCBI Taxonomy" id="60492"/>
    <lineage>
        <taxon>Eukaryota</taxon>
        <taxon>Fungi</taxon>
        <taxon>Fungi incertae sedis</taxon>
        <taxon>Mucoromycota</taxon>
        <taxon>Glomeromycotina</taxon>
        <taxon>Glomeromycetes</taxon>
        <taxon>Diversisporales</taxon>
        <taxon>Gigasporaceae</taxon>
        <taxon>Racocetra</taxon>
    </lineage>
</organism>
<evidence type="ECO:0000313" key="3">
    <source>
        <dbReference type="Proteomes" id="UP000789396"/>
    </source>
</evidence>
<dbReference type="AlphaFoldDB" id="A0A9N9BIG0"/>
<accession>A0A9N9BIG0</accession>